<keyword evidence="2" id="KW-1185">Reference proteome</keyword>
<accession>A0ABZ1RW96</accession>
<dbReference type="Proteomes" id="UP001432075">
    <property type="component" value="Plasmid unnamed1"/>
</dbReference>
<sequence length="755" mass="81695">MTTDLGLLTTAAGKWDSMAGELKKVETRYGDSVQKITMGQSWTGISVGVAHTSFAATRYEYSAAQIQAKAVASLLRDAHSQFTDLKKRVESARDDAIKAGMTVSEQGNVAYDYAKLTAQERSAIHHDPDGETTIRDAVAKWQQHINDCVKAVSEADQGVKIALDAVGVDSNKDAFGKGNDGTLDGFNAGAQGDIEVYEARNAEEIATRINSGGNVSAADYAELDRSFRDNSSRPEFTQTFLNGMGAQNTLKFTNRLNDLAYVDDKAGRQKYLDLQKGLANSLSNAMQDPKSDFYKNFRTQLNNAGLASYDLKGAGKDVSTVAPGHSEKVRGYQSLVTLMQQGDGYSAPFLHDMADDIRKAEDKKQGGNPDIWDRYGNYGGTDKAWFAHDPLDGLLGIMSRDPAASTSYLDPGPDGKNDNLHYLLKERDWEITNTTSWRGNIEIHGHDTVDAGNRTGLGAAIEAGATGYPPLGTGQDPWPAVNHTDPQARLMHSVIEQLGPAQSVDANLREPLARALGSYTADTHEILAGLDRRYVSAADTGLFQDGGSTHMSADAKDLVQFMRGLSEDPEAYGTLHKAESRYIDISLEQIPHGAHGSEMTNPLNKAGTALGALGSIREDVINDGRMAGYSAADWKAKVAYHVIGGAVTPLYFTTPIGAAGATMSVAFGDSLQRGVDTWAWEWDNRMKAAVDAKANPEIADTYLSINKQVPIMVGEWATERPDIPEADVQNYTRNVLDGRVRGTETAQKYLTDTAN</sequence>
<dbReference type="EMBL" id="CP108058">
    <property type="protein sequence ID" value="WUO51163.1"/>
    <property type="molecule type" value="Genomic_DNA"/>
</dbReference>
<evidence type="ECO:0000313" key="2">
    <source>
        <dbReference type="Proteomes" id="UP001432075"/>
    </source>
</evidence>
<evidence type="ECO:0000313" key="1">
    <source>
        <dbReference type="EMBL" id="WUO51163.1"/>
    </source>
</evidence>
<protein>
    <recommendedName>
        <fullName evidence="3">WXG100 family type VII secretion target</fullName>
    </recommendedName>
</protein>
<organism evidence="1 2">
    <name type="scientific">Streptomyces goshikiensis</name>
    <dbReference type="NCBI Taxonomy" id="1942"/>
    <lineage>
        <taxon>Bacteria</taxon>
        <taxon>Bacillati</taxon>
        <taxon>Actinomycetota</taxon>
        <taxon>Actinomycetes</taxon>
        <taxon>Kitasatosporales</taxon>
        <taxon>Streptomycetaceae</taxon>
        <taxon>Streptomyces</taxon>
    </lineage>
</organism>
<keyword evidence="1" id="KW-0614">Plasmid</keyword>
<proteinExistence type="predicted"/>
<dbReference type="RefSeq" id="WP_328777608.1">
    <property type="nucleotide sequence ID" value="NZ_CP108058.1"/>
</dbReference>
<name>A0ABZ1RW96_9ACTN</name>
<geneLocation type="plasmid" evidence="1 2">
    <name>unnamed1</name>
</geneLocation>
<reference evidence="1" key="1">
    <citation type="submission" date="2022-10" db="EMBL/GenBank/DDBJ databases">
        <title>The complete genomes of actinobacterial strains from the NBC collection.</title>
        <authorList>
            <person name="Joergensen T.S."/>
            <person name="Alvarez Arevalo M."/>
            <person name="Sterndorff E.B."/>
            <person name="Faurdal D."/>
            <person name="Vuksanovic O."/>
            <person name="Mourched A.-S."/>
            <person name="Charusanti P."/>
            <person name="Shaw S."/>
            <person name="Blin K."/>
            <person name="Weber T."/>
        </authorList>
    </citation>
    <scope>NUCLEOTIDE SEQUENCE</scope>
    <source>
        <strain evidence="1">NBC_00283</strain>
        <plasmid evidence="1">unnamed1</plasmid>
    </source>
</reference>
<evidence type="ECO:0008006" key="3">
    <source>
        <dbReference type="Google" id="ProtNLM"/>
    </source>
</evidence>
<gene>
    <name evidence="1" type="ORF">OHU17_35395</name>
</gene>